<keyword evidence="2" id="KW-1185">Reference proteome</keyword>
<protein>
    <recommendedName>
        <fullName evidence="3">Verruc_Plancto-restricted protein</fullName>
    </recommendedName>
</protein>
<dbReference type="InterPro" id="IPR026406">
    <property type="entry name" value="Ver/Plancto_CHP"/>
</dbReference>
<dbReference type="EMBL" id="JASZZN010000002">
    <property type="protein sequence ID" value="MDM4014384.1"/>
    <property type="molecule type" value="Genomic_DNA"/>
</dbReference>
<accession>A0ABT7PD17</accession>
<dbReference type="Proteomes" id="UP001239462">
    <property type="component" value="Unassembled WGS sequence"/>
</dbReference>
<evidence type="ECO:0008006" key="3">
    <source>
        <dbReference type="Google" id="ProtNLM"/>
    </source>
</evidence>
<evidence type="ECO:0000313" key="2">
    <source>
        <dbReference type="Proteomes" id="UP001239462"/>
    </source>
</evidence>
<name>A0ABT7PD17_9BACT</name>
<reference evidence="1 2" key="1">
    <citation type="submission" date="2023-06" db="EMBL/GenBank/DDBJ databases">
        <title>Roseiconus lacunae JC819 isolated from Gulf of Mannar region, Tamil Nadu.</title>
        <authorList>
            <person name="Pk S."/>
            <person name="Ch S."/>
            <person name="Ch V.R."/>
        </authorList>
    </citation>
    <scope>NUCLEOTIDE SEQUENCE [LARGE SCALE GENOMIC DNA]</scope>
    <source>
        <strain evidence="1 2">JC819</strain>
    </source>
</reference>
<dbReference type="RefSeq" id="WP_149497184.1">
    <property type="nucleotide sequence ID" value="NZ_CP141221.1"/>
</dbReference>
<dbReference type="NCBIfam" id="TIGR04138">
    <property type="entry name" value="Plancto_Ver_chp"/>
    <property type="match status" value="1"/>
</dbReference>
<gene>
    <name evidence="1" type="ORF">QTN89_03000</name>
</gene>
<sequence>MSHELSNSPLQAMRKLLKEDARFKYEAYQFVREALQFTQEHLPELTGASVSGEAASSSITRHITGQQLCEGCRQYAIDQYGYLARMVLSTWGIRSTSDFGDIVYNLIRIEQMRKSDSDRREDFDDVYPFDGAFEPDFTLPKPVDELDC</sequence>
<proteinExistence type="predicted"/>
<evidence type="ECO:0000313" key="1">
    <source>
        <dbReference type="EMBL" id="MDM4014384.1"/>
    </source>
</evidence>
<comment type="caution">
    <text evidence="1">The sequence shown here is derived from an EMBL/GenBank/DDBJ whole genome shotgun (WGS) entry which is preliminary data.</text>
</comment>
<organism evidence="1 2">
    <name type="scientific">Roseiconus lacunae</name>
    <dbReference type="NCBI Taxonomy" id="2605694"/>
    <lineage>
        <taxon>Bacteria</taxon>
        <taxon>Pseudomonadati</taxon>
        <taxon>Planctomycetota</taxon>
        <taxon>Planctomycetia</taxon>
        <taxon>Pirellulales</taxon>
        <taxon>Pirellulaceae</taxon>
        <taxon>Roseiconus</taxon>
    </lineage>
</organism>